<comment type="caution">
    <text evidence="1">The sequence shown here is derived from an EMBL/GenBank/DDBJ whole genome shotgun (WGS) entry which is preliminary data.</text>
</comment>
<dbReference type="EMBL" id="WNXD01000001">
    <property type="protein sequence ID" value="MBB2143978.1"/>
    <property type="molecule type" value="Genomic_DNA"/>
</dbReference>
<evidence type="ECO:0000313" key="2">
    <source>
        <dbReference type="Proteomes" id="UP000601055"/>
    </source>
</evidence>
<proteinExistence type="predicted"/>
<dbReference type="Proteomes" id="UP000601055">
    <property type="component" value="Unassembled WGS sequence"/>
</dbReference>
<sequence length="230" mass="26537">MKPKFFVKYAQLELYVSQPRLNRFLRACGNSKSKAQKLYKINLRVAQAFYPVMNLFEIFLRNALNNQLALHFNDHDWIINQKPLFMSHLSLAPSRYFLRGCVLKAESKIRPQPITSGKIISEQTLGFWTALFDNHHYILLHGSIMAAFPNKSAATNRSAIATKLKNIREFRNRIYHNEPICFRGNSVDFSAATQILSDVHDVIGWIDPNLLGYTEYFNNVNDKINLANTL</sequence>
<name>A0A923DWA6_9SPHI</name>
<gene>
    <name evidence="1" type="ORF">GM921_00645</name>
</gene>
<reference evidence="1" key="1">
    <citation type="submission" date="2019-11" db="EMBL/GenBank/DDBJ databases">
        <title>Description of Pedobacter sp. LMG 31464T.</title>
        <authorList>
            <person name="Carlier A."/>
            <person name="Qi S."/>
            <person name="Vandamme P."/>
        </authorList>
    </citation>
    <scope>NUCLEOTIDE SEQUENCE</scope>
    <source>
        <strain evidence="1">LMG 31464</strain>
    </source>
</reference>
<accession>A0A923DWA6</accession>
<organism evidence="1 2">
    <name type="scientific">Pedobacter planticolens</name>
    <dbReference type="NCBI Taxonomy" id="2679964"/>
    <lineage>
        <taxon>Bacteria</taxon>
        <taxon>Pseudomonadati</taxon>
        <taxon>Bacteroidota</taxon>
        <taxon>Sphingobacteriia</taxon>
        <taxon>Sphingobacteriales</taxon>
        <taxon>Sphingobacteriaceae</taxon>
        <taxon>Pedobacter</taxon>
    </lineage>
</organism>
<evidence type="ECO:0000313" key="1">
    <source>
        <dbReference type="EMBL" id="MBB2143978.1"/>
    </source>
</evidence>
<protein>
    <recommendedName>
        <fullName evidence="3">Abi-like protein</fullName>
    </recommendedName>
</protein>
<evidence type="ECO:0008006" key="3">
    <source>
        <dbReference type="Google" id="ProtNLM"/>
    </source>
</evidence>
<keyword evidence="2" id="KW-1185">Reference proteome</keyword>
<dbReference type="AlphaFoldDB" id="A0A923DWA6"/>